<keyword evidence="1 2" id="KW-0238">DNA-binding</keyword>
<dbReference type="AlphaFoldDB" id="A0A7Y0Q4N1"/>
<evidence type="ECO:0000256" key="2">
    <source>
        <dbReference type="PROSITE-ProRule" id="PRU00335"/>
    </source>
</evidence>
<dbReference type="InterPro" id="IPR001647">
    <property type="entry name" value="HTH_TetR"/>
</dbReference>
<dbReference type="Pfam" id="PF00440">
    <property type="entry name" value="TetR_N"/>
    <property type="match status" value="1"/>
</dbReference>
<dbReference type="Gene3D" id="1.10.357.10">
    <property type="entry name" value="Tetracycline Repressor, domain 2"/>
    <property type="match status" value="1"/>
</dbReference>
<dbReference type="SUPFAM" id="SSF46689">
    <property type="entry name" value="Homeodomain-like"/>
    <property type="match status" value="1"/>
</dbReference>
<evidence type="ECO:0000313" key="4">
    <source>
        <dbReference type="EMBL" id="NMP24797.1"/>
    </source>
</evidence>
<proteinExistence type="predicted"/>
<gene>
    <name evidence="4" type="ORF">HIJ39_21040</name>
</gene>
<dbReference type="Proteomes" id="UP000533476">
    <property type="component" value="Unassembled WGS sequence"/>
</dbReference>
<evidence type="ECO:0000313" key="5">
    <source>
        <dbReference type="Proteomes" id="UP000533476"/>
    </source>
</evidence>
<organism evidence="4 5">
    <name type="scientific">Sulfobacillus harzensis</name>
    <dbReference type="NCBI Taxonomy" id="2729629"/>
    <lineage>
        <taxon>Bacteria</taxon>
        <taxon>Bacillati</taxon>
        <taxon>Bacillota</taxon>
        <taxon>Clostridia</taxon>
        <taxon>Eubacteriales</taxon>
        <taxon>Clostridiales Family XVII. Incertae Sedis</taxon>
        <taxon>Sulfobacillus</taxon>
    </lineage>
</organism>
<feature type="DNA-binding region" description="H-T-H motif" evidence="2">
    <location>
        <begin position="2"/>
        <end position="21"/>
    </location>
</feature>
<reference evidence="4 5" key="1">
    <citation type="submission" date="2020-04" db="EMBL/GenBank/DDBJ databases">
        <authorList>
            <person name="Zhang R."/>
            <person name="Schippers A."/>
        </authorList>
    </citation>
    <scope>NUCLEOTIDE SEQUENCE [LARGE SCALE GENOMIC DNA]</scope>
    <source>
        <strain evidence="4 5">DSM 109850</strain>
    </source>
</reference>
<evidence type="ECO:0000256" key="1">
    <source>
        <dbReference type="ARBA" id="ARBA00023125"/>
    </source>
</evidence>
<protein>
    <submittedName>
        <fullName evidence="4">TetR/AcrR family transcriptional regulator</fullName>
    </submittedName>
</protein>
<name>A0A7Y0Q4N1_9FIRM</name>
<dbReference type="GO" id="GO:0003677">
    <property type="term" value="F:DNA binding"/>
    <property type="evidence" value="ECO:0007669"/>
    <property type="project" value="UniProtKB-UniRule"/>
</dbReference>
<keyword evidence="5" id="KW-1185">Reference proteome</keyword>
<evidence type="ECO:0000259" key="3">
    <source>
        <dbReference type="PROSITE" id="PS50977"/>
    </source>
</evidence>
<feature type="domain" description="HTH tetR-type" evidence="3">
    <location>
        <begin position="1"/>
        <end position="39"/>
    </location>
</feature>
<accession>A0A7Y0Q4N1</accession>
<dbReference type="InterPro" id="IPR009057">
    <property type="entry name" value="Homeodomain-like_sf"/>
</dbReference>
<dbReference type="PROSITE" id="PS50977">
    <property type="entry name" value="HTH_TETR_2"/>
    <property type="match status" value="1"/>
</dbReference>
<comment type="caution">
    <text evidence="4">The sequence shown here is derived from an EMBL/GenBank/DDBJ whole genome shotgun (WGS) entry which is preliminary data.</text>
</comment>
<dbReference type="EMBL" id="JABBVZ010000153">
    <property type="protein sequence ID" value="NMP24797.1"/>
    <property type="molecule type" value="Genomic_DNA"/>
</dbReference>
<sequence length="145" mass="15901">MNVTELTQSVGVTTGVLYHHFGSKEGLYAVVREELERRVVDRMDGAAAVLSDEPDRAVAGTALVGFDAAIQLNAHRVLAEPPRRRDHELIADYFRRLCQGRPPGLEVVLAAAWRAALQMVVDGHDPVQARSALEWIVSRKPASPP</sequence>